<evidence type="ECO:0000313" key="4">
    <source>
        <dbReference type="Proteomes" id="UP000245207"/>
    </source>
</evidence>
<evidence type="ECO:0000256" key="1">
    <source>
        <dbReference type="SAM" id="SignalP"/>
    </source>
</evidence>
<dbReference type="AlphaFoldDB" id="A0A2U1LFP0"/>
<keyword evidence="1" id="KW-0732">Signal</keyword>
<dbReference type="EMBL" id="PKPP01009643">
    <property type="protein sequence ID" value="PWA47803.1"/>
    <property type="molecule type" value="Genomic_DNA"/>
</dbReference>
<accession>A0A2U1LFP0</accession>
<dbReference type="OrthoDB" id="1915198at2759"/>
<feature type="domain" description="Pectinesterase inhibitor" evidence="2">
    <location>
        <begin position="20"/>
        <end position="146"/>
    </location>
</feature>
<proteinExistence type="predicted"/>
<keyword evidence="4" id="KW-1185">Reference proteome</keyword>
<dbReference type="InterPro" id="IPR006501">
    <property type="entry name" value="Pectinesterase_inhib_dom"/>
</dbReference>
<dbReference type="Gene3D" id="1.20.140.40">
    <property type="entry name" value="Invertase/pectin methylesterase inhibitor family protein"/>
    <property type="match status" value="1"/>
</dbReference>
<dbReference type="GO" id="GO:0004857">
    <property type="term" value="F:enzyme inhibitor activity"/>
    <property type="evidence" value="ECO:0007669"/>
    <property type="project" value="InterPro"/>
</dbReference>
<protein>
    <recommendedName>
        <fullName evidence="2">Pectinesterase inhibitor domain-containing protein</fullName>
    </recommendedName>
</protein>
<dbReference type="Proteomes" id="UP000245207">
    <property type="component" value="Unassembled WGS sequence"/>
</dbReference>
<dbReference type="SUPFAM" id="SSF101148">
    <property type="entry name" value="Plant invertase/pectin methylesterase inhibitor"/>
    <property type="match status" value="1"/>
</dbReference>
<evidence type="ECO:0000259" key="2">
    <source>
        <dbReference type="Pfam" id="PF04043"/>
    </source>
</evidence>
<sequence length="180" mass="19628">MALRRSTLTLIFVYANLFSALCAKRISSLEDVPAPSLPNLGVQKSSVNQNNEAAKVTISWLEGMKTHIESYKTWFVSHKACGLTPPEGKKCCDQCQKNLDDAIGGVKVSVESINKQDFAKANGGIRGIATDIQTCNDCFVKTPSGEDKGAKKLDVWAKKTTDELLLHLKNAENEAKKLSV</sequence>
<gene>
    <name evidence="3" type="ORF">CTI12_AA496190</name>
</gene>
<name>A0A2U1LFP0_ARTAN</name>
<dbReference type="InterPro" id="IPR035513">
    <property type="entry name" value="Invertase/methylesterase_inhib"/>
</dbReference>
<dbReference type="Pfam" id="PF04043">
    <property type="entry name" value="PMEI"/>
    <property type="match status" value="1"/>
</dbReference>
<organism evidence="3 4">
    <name type="scientific">Artemisia annua</name>
    <name type="common">Sweet wormwood</name>
    <dbReference type="NCBI Taxonomy" id="35608"/>
    <lineage>
        <taxon>Eukaryota</taxon>
        <taxon>Viridiplantae</taxon>
        <taxon>Streptophyta</taxon>
        <taxon>Embryophyta</taxon>
        <taxon>Tracheophyta</taxon>
        <taxon>Spermatophyta</taxon>
        <taxon>Magnoliopsida</taxon>
        <taxon>eudicotyledons</taxon>
        <taxon>Gunneridae</taxon>
        <taxon>Pentapetalae</taxon>
        <taxon>asterids</taxon>
        <taxon>campanulids</taxon>
        <taxon>Asterales</taxon>
        <taxon>Asteraceae</taxon>
        <taxon>Asteroideae</taxon>
        <taxon>Anthemideae</taxon>
        <taxon>Artemisiinae</taxon>
        <taxon>Artemisia</taxon>
    </lineage>
</organism>
<comment type="caution">
    <text evidence="3">The sequence shown here is derived from an EMBL/GenBank/DDBJ whole genome shotgun (WGS) entry which is preliminary data.</text>
</comment>
<evidence type="ECO:0000313" key="3">
    <source>
        <dbReference type="EMBL" id="PWA47803.1"/>
    </source>
</evidence>
<reference evidence="3 4" key="1">
    <citation type="journal article" date="2018" name="Mol. Plant">
        <title>The genome of Artemisia annua provides insight into the evolution of Asteraceae family and artemisinin biosynthesis.</title>
        <authorList>
            <person name="Shen Q."/>
            <person name="Zhang L."/>
            <person name="Liao Z."/>
            <person name="Wang S."/>
            <person name="Yan T."/>
            <person name="Shi P."/>
            <person name="Liu M."/>
            <person name="Fu X."/>
            <person name="Pan Q."/>
            <person name="Wang Y."/>
            <person name="Lv Z."/>
            <person name="Lu X."/>
            <person name="Zhang F."/>
            <person name="Jiang W."/>
            <person name="Ma Y."/>
            <person name="Chen M."/>
            <person name="Hao X."/>
            <person name="Li L."/>
            <person name="Tang Y."/>
            <person name="Lv G."/>
            <person name="Zhou Y."/>
            <person name="Sun X."/>
            <person name="Brodelius P.E."/>
            <person name="Rose J.K.C."/>
            <person name="Tang K."/>
        </authorList>
    </citation>
    <scope>NUCLEOTIDE SEQUENCE [LARGE SCALE GENOMIC DNA]</scope>
    <source>
        <strain evidence="4">cv. Huhao1</strain>
        <tissue evidence="3">Leaf</tissue>
    </source>
</reference>
<feature type="signal peptide" evidence="1">
    <location>
        <begin position="1"/>
        <end position="23"/>
    </location>
</feature>
<feature type="chain" id="PRO_5015545218" description="Pectinesterase inhibitor domain-containing protein" evidence="1">
    <location>
        <begin position="24"/>
        <end position="180"/>
    </location>
</feature>